<dbReference type="GO" id="GO:0009063">
    <property type="term" value="P:amino acid catabolic process"/>
    <property type="evidence" value="ECO:0007669"/>
    <property type="project" value="InterPro"/>
</dbReference>
<evidence type="ECO:0000256" key="5">
    <source>
        <dbReference type="ARBA" id="ARBA00023038"/>
    </source>
</evidence>
<evidence type="ECO:0000256" key="2">
    <source>
        <dbReference type="ARBA" id="ARBA00022723"/>
    </source>
</evidence>
<dbReference type="SMART" id="SM00922">
    <property type="entry name" value="MR_MLE"/>
    <property type="match status" value="1"/>
</dbReference>
<dbReference type="FunFam" id="2.10.110.10:FF:000009">
    <property type="entry name" value="Paxillin isoform 1"/>
    <property type="match status" value="1"/>
</dbReference>
<feature type="region of interest" description="Disordered" evidence="7">
    <location>
        <begin position="384"/>
        <end position="712"/>
    </location>
</feature>
<gene>
    <name evidence="9" type="ORF">AZE42_03019</name>
</gene>
<evidence type="ECO:0000256" key="7">
    <source>
        <dbReference type="SAM" id="MobiDB-lite"/>
    </source>
</evidence>
<feature type="compositionally biased region" description="Polar residues" evidence="7">
    <location>
        <begin position="1103"/>
        <end position="1124"/>
    </location>
</feature>
<dbReference type="Gene3D" id="2.10.110.10">
    <property type="entry name" value="Cysteine Rich Protein"/>
    <property type="match status" value="3"/>
</dbReference>
<feature type="compositionally biased region" description="Low complexity" evidence="7">
    <location>
        <begin position="515"/>
        <end position="550"/>
    </location>
</feature>
<feature type="compositionally biased region" description="Basic and acidic residues" evidence="7">
    <location>
        <begin position="852"/>
        <end position="871"/>
    </location>
</feature>
<feature type="compositionally biased region" description="Basic and acidic residues" evidence="7">
    <location>
        <begin position="1060"/>
        <end position="1072"/>
    </location>
</feature>
<dbReference type="GO" id="GO:0016836">
    <property type="term" value="F:hydro-lyase activity"/>
    <property type="evidence" value="ECO:0007669"/>
    <property type="project" value="TreeGrafter"/>
</dbReference>
<feature type="compositionally biased region" description="Polar residues" evidence="7">
    <location>
        <begin position="1183"/>
        <end position="1203"/>
    </location>
</feature>
<feature type="compositionally biased region" description="Low complexity" evidence="7">
    <location>
        <begin position="1295"/>
        <end position="1306"/>
    </location>
</feature>
<dbReference type="CDD" id="cd08368">
    <property type="entry name" value="LIM"/>
    <property type="match status" value="3"/>
</dbReference>
<feature type="compositionally biased region" description="Basic and acidic residues" evidence="7">
    <location>
        <begin position="486"/>
        <end position="510"/>
    </location>
</feature>
<feature type="compositionally biased region" description="Basic and acidic residues" evidence="7">
    <location>
        <begin position="1310"/>
        <end position="1333"/>
    </location>
</feature>
<keyword evidence="5 6" id="KW-0440">LIM domain</keyword>
<keyword evidence="3 6" id="KW-0862">Zinc</keyword>
<dbReference type="Pfam" id="PF00412">
    <property type="entry name" value="LIM"/>
    <property type="match status" value="2"/>
</dbReference>
<dbReference type="SUPFAM" id="SSF54826">
    <property type="entry name" value="Enolase N-terminal domain-like"/>
    <property type="match status" value="1"/>
</dbReference>
<evidence type="ECO:0000259" key="8">
    <source>
        <dbReference type="PROSITE" id="PS50023"/>
    </source>
</evidence>
<dbReference type="PANTHER" id="PTHR13794">
    <property type="entry name" value="ENOLASE SUPERFAMILY, MANDELATE RACEMASE"/>
    <property type="match status" value="1"/>
</dbReference>
<dbReference type="SUPFAM" id="SSF51604">
    <property type="entry name" value="Enolase C-terminal domain-like"/>
    <property type="match status" value="1"/>
</dbReference>
<feature type="compositionally biased region" description="Pro residues" evidence="7">
    <location>
        <begin position="429"/>
        <end position="444"/>
    </location>
</feature>
<feature type="compositionally biased region" description="Polar residues" evidence="7">
    <location>
        <begin position="951"/>
        <end position="964"/>
    </location>
</feature>
<dbReference type="Pfam" id="PF13378">
    <property type="entry name" value="MR_MLE_C"/>
    <property type="match status" value="1"/>
</dbReference>
<dbReference type="InterPro" id="IPR018110">
    <property type="entry name" value="Mandel_Rmase/mucon_lact_enz_CS"/>
</dbReference>
<feature type="region of interest" description="Disordered" evidence="7">
    <location>
        <begin position="771"/>
        <end position="1352"/>
    </location>
</feature>
<dbReference type="EMBL" id="LVVM01001878">
    <property type="protein sequence ID" value="OJA17665.1"/>
    <property type="molecule type" value="Genomic_DNA"/>
</dbReference>
<dbReference type="STRING" id="180088.A0A1J8QWA8"/>
<feature type="compositionally biased region" description="Polar residues" evidence="7">
    <location>
        <begin position="471"/>
        <end position="481"/>
    </location>
</feature>
<dbReference type="InterPro" id="IPR029065">
    <property type="entry name" value="Enolase_C-like"/>
</dbReference>
<feature type="compositionally biased region" description="Polar residues" evidence="7">
    <location>
        <begin position="551"/>
        <end position="562"/>
    </location>
</feature>
<dbReference type="SUPFAM" id="SSF57716">
    <property type="entry name" value="Glucocorticoid receptor-like (DNA-binding domain)"/>
    <property type="match status" value="4"/>
</dbReference>
<dbReference type="Gene3D" id="3.20.20.120">
    <property type="entry name" value="Enolase-like C-terminal domain"/>
    <property type="match status" value="1"/>
</dbReference>
<feature type="compositionally biased region" description="Polar residues" evidence="7">
    <location>
        <begin position="684"/>
        <end position="694"/>
    </location>
</feature>
<name>A0A1J8QWA8_9AGAM</name>
<accession>A0A1J8QWA8</accession>
<feature type="compositionally biased region" description="Low complexity" evidence="7">
    <location>
        <begin position="778"/>
        <end position="804"/>
    </location>
</feature>
<feature type="compositionally biased region" description="Low complexity" evidence="7">
    <location>
        <begin position="1470"/>
        <end position="1527"/>
    </location>
</feature>
<dbReference type="SMART" id="SM00132">
    <property type="entry name" value="LIM"/>
    <property type="match status" value="3"/>
</dbReference>
<dbReference type="GO" id="GO:0000287">
    <property type="term" value="F:magnesium ion binding"/>
    <property type="evidence" value="ECO:0007669"/>
    <property type="project" value="TreeGrafter"/>
</dbReference>
<dbReference type="Gene3D" id="3.30.390.10">
    <property type="entry name" value="Enolase-like, N-terminal domain"/>
    <property type="match status" value="1"/>
</dbReference>
<dbReference type="Proteomes" id="UP000183567">
    <property type="component" value="Unassembled WGS sequence"/>
</dbReference>
<dbReference type="InterPro" id="IPR036849">
    <property type="entry name" value="Enolase-like_C_sf"/>
</dbReference>
<keyword evidence="10" id="KW-1185">Reference proteome</keyword>
<evidence type="ECO:0000313" key="10">
    <source>
        <dbReference type="Proteomes" id="UP000183567"/>
    </source>
</evidence>
<evidence type="ECO:0000313" key="9">
    <source>
        <dbReference type="EMBL" id="OJA17665.1"/>
    </source>
</evidence>
<dbReference type="PROSITE" id="PS50023">
    <property type="entry name" value="LIM_DOMAIN_2"/>
    <property type="match status" value="2"/>
</dbReference>
<evidence type="ECO:0000256" key="1">
    <source>
        <dbReference type="ARBA" id="ARBA00001946"/>
    </source>
</evidence>
<feature type="region of interest" description="Disordered" evidence="7">
    <location>
        <begin position="1400"/>
        <end position="1553"/>
    </location>
</feature>
<feature type="compositionally biased region" description="Polar residues" evidence="7">
    <location>
        <begin position="973"/>
        <end position="986"/>
    </location>
</feature>
<evidence type="ECO:0000256" key="4">
    <source>
        <dbReference type="ARBA" id="ARBA00022842"/>
    </source>
</evidence>
<dbReference type="SFLD" id="SFLDS00001">
    <property type="entry name" value="Enolase"/>
    <property type="match status" value="1"/>
</dbReference>
<comment type="caution">
    <text evidence="9">The sequence shown here is derived from an EMBL/GenBank/DDBJ whole genome shotgun (WGS) entry which is preliminary data.</text>
</comment>
<dbReference type="PROSITE" id="PS00478">
    <property type="entry name" value="LIM_DOMAIN_1"/>
    <property type="match status" value="1"/>
</dbReference>
<feature type="compositionally biased region" description="Pro residues" evidence="7">
    <location>
        <begin position="452"/>
        <end position="464"/>
    </location>
</feature>
<evidence type="ECO:0000256" key="3">
    <source>
        <dbReference type="ARBA" id="ARBA00022833"/>
    </source>
</evidence>
<feature type="compositionally biased region" description="Polar residues" evidence="7">
    <location>
        <begin position="571"/>
        <end position="593"/>
    </location>
</feature>
<feature type="compositionally biased region" description="Polar residues" evidence="7">
    <location>
        <begin position="634"/>
        <end position="646"/>
    </location>
</feature>
<organism evidence="9 10">
    <name type="scientific">Rhizopogon vesiculosus</name>
    <dbReference type="NCBI Taxonomy" id="180088"/>
    <lineage>
        <taxon>Eukaryota</taxon>
        <taxon>Fungi</taxon>
        <taxon>Dikarya</taxon>
        <taxon>Basidiomycota</taxon>
        <taxon>Agaricomycotina</taxon>
        <taxon>Agaricomycetes</taxon>
        <taxon>Agaricomycetidae</taxon>
        <taxon>Boletales</taxon>
        <taxon>Suillineae</taxon>
        <taxon>Rhizopogonaceae</taxon>
        <taxon>Rhizopogon</taxon>
    </lineage>
</organism>
<feature type="compositionally biased region" description="Basic and acidic residues" evidence="7">
    <location>
        <begin position="924"/>
        <end position="933"/>
    </location>
</feature>
<dbReference type="InterPro" id="IPR001781">
    <property type="entry name" value="Znf_LIM"/>
</dbReference>
<keyword evidence="4" id="KW-0460">Magnesium</keyword>
<reference evidence="9 10" key="1">
    <citation type="submission" date="2016-03" db="EMBL/GenBank/DDBJ databases">
        <title>Comparative genomics of the ectomycorrhizal sister species Rhizopogon vinicolor and Rhizopogon vesiculosus (Basidiomycota: Boletales) reveals a divergence of the mating type B locus.</title>
        <authorList>
            <person name="Mujic A.B."/>
            <person name="Kuo A."/>
            <person name="Tritt A."/>
            <person name="Lipzen A."/>
            <person name="Chen C."/>
            <person name="Johnson J."/>
            <person name="Sharma A."/>
            <person name="Barry K."/>
            <person name="Grigoriev I.V."/>
            <person name="Spatafora J.W."/>
        </authorList>
    </citation>
    <scope>NUCLEOTIDE SEQUENCE [LARGE SCALE GENOMIC DNA]</scope>
    <source>
        <strain evidence="9 10">AM-OR11-056</strain>
    </source>
</reference>
<feature type="domain" description="LIM zinc-binding" evidence="8">
    <location>
        <begin position="1569"/>
        <end position="1628"/>
    </location>
</feature>
<dbReference type="PROSITE" id="PS00909">
    <property type="entry name" value="MR_MLE_2"/>
    <property type="match status" value="1"/>
</dbReference>
<feature type="compositionally biased region" description="Polar residues" evidence="7">
    <location>
        <begin position="805"/>
        <end position="833"/>
    </location>
</feature>
<feature type="compositionally biased region" description="Basic and acidic residues" evidence="7">
    <location>
        <begin position="890"/>
        <end position="899"/>
    </location>
</feature>
<feature type="compositionally biased region" description="Low complexity" evidence="7">
    <location>
        <begin position="402"/>
        <end position="413"/>
    </location>
</feature>
<keyword evidence="2 6" id="KW-0479">Metal-binding</keyword>
<feature type="compositionally biased region" description="Low complexity" evidence="7">
    <location>
        <begin position="1204"/>
        <end position="1215"/>
    </location>
</feature>
<dbReference type="PANTHER" id="PTHR13794:SF58">
    <property type="entry name" value="MITOCHONDRIAL ENOLASE SUPERFAMILY MEMBER 1"/>
    <property type="match status" value="1"/>
</dbReference>
<dbReference type="GO" id="GO:0030695">
    <property type="term" value="F:GTPase regulator activity"/>
    <property type="evidence" value="ECO:0007669"/>
    <property type="project" value="UniProtKB-ARBA"/>
</dbReference>
<feature type="compositionally biased region" description="Low complexity" evidence="7">
    <location>
        <begin position="1129"/>
        <end position="1152"/>
    </location>
</feature>
<feature type="compositionally biased region" description="Low complexity" evidence="7">
    <location>
        <begin position="673"/>
        <end position="682"/>
    </location>
</feature>
<feature type="domain" description="LIM zinc-binding" evidence="8">
    <location>
        <begin position="1714"/>
        <end position="1775"/>
    </location>
</feature>
<comment type="cofactor">
    <cofactor evidence="1">
        <name>Mg(2+)</name>
        <dbReference type="ChEBI" id="CHEBI:18420"/>
    </cofactor>
</comment>
<evidence type="ECO:0000256" key="6">
    <source>
        <dbReference type="PROSITE-ProRule" id="PRU00125"/>
    </source>
</evidence>
<protein>
    <recommendedName>
        <fullName evidence="8">LIM zinc-binding domain-containing protein</fullName>
    </recommendedName>
</protein>
<dbReference type="GO" id="GO:0016052">
    <property type="term" value="P:carbohydrate catabolic process"/>
    <property type="evidence" value="ECO:0007669"/>
    <property type="project" value="TreeGrafter"/>
</dbReference>
<dbReference type="InterPro" id="IPR046945">
    <property type="entry name" value="RHMD-like"/>
</dbReference>
<sequence>MAFMIGPEKGVIHLATAAVNNALWDMFARARGKPLWKLIVDMTPEELVNATAFRYITDVLTREEALAMLKAKEGGKREREALVTEIGYPAYITSAGWLGYSDEKVSRLTKEALAHGFNHFKMKVGADFKDDLRRGKMIRSIIDDPANYPSGFKDPASPELAGKNAGPTGAVLMIDANQVWDVPQAIEYVTGLAEIKPWFIEEPTAPDDALGHAAVRRALKPYGIGVATGEHAHNRMVFKQLFQADAIDVCQIDSCRLAGVSEVLSVLLMAAKFGIPVCPHAGGVGLCEYVIHLSVIDYVAISGTMERNVLEFADHLHEHFLYRCTMNDRGRYNVPSNSKEGYSIEMYKESIAEYEWPNGSYWVGGDNMDSLTLHGGAAPRTFWTSGGMAGIPQSQGFRPISPQQQYPQQQAHRYPQHPPTSFAAARRPLPTPKSRPESLPPPPRATAQTPAPSRPAPIPAPAPSRPVILATTASLEINTHSNARRPLPDPRAKSKHASLDLRAQLEKNPTEQDLSSAPSPQGSTSSFSSFSTASGVSSFPSPGPSSGISSTAQSFTFSNSAPSPGYPNTPPSSTYRSPPVHSFTTPVPSSSYPFTAPVSSYPPTPSQTDVRAIPLSPTPKFTPHWKRGLPEPTPQLNHPSESSSRSGPYMERRSTVSGSTVPVTNGFPPPLPSTSYPSTRSTLMHRTQTQTSSGRRPLPSIGTRSPPIPPLPVRTYKVVRARSPFQGARVRVPRKAPLFQAVRGGLQSQVFIYPFYDFDRPFISLAKGNSHVLDDSRSPPAGSSRSPPIAGSSKSPSVPASSVSQMARTTSNAPSTTSMVTNSSHLSSATTRSIHTRMPATADEETPNQNDRGGDEERFDGDRGYQEERGYDAVGGKYKHQHGGYNEQNGVHRERDIRSAVEPSSGSSQYGIRDLPICTPPQESRPRTQERQWTRTRPIRSATLPTPPSQSPNDIQDNEPQSLTLRMAALGLPSSSKSPTRIQNELSRQSSVQTESSHSSSPSFDLGTHPLLQHVPSTREQGFDDLPIRPPLQRGQSVIEALQDHPVPIERRVSGRSRSLVREQEWRSRSPAREQSPVRAQREPSPSHKQWSQNIPPMPRTPLSPTESSPFAFNVDENGSSTRSAFARPASPVKNSVPSSSSGFSRPTSPSKSPLPTPPTPRAEVGGGSVFSSPRKANGGKGSSTLQNQNIPSGSPQKSNNAFSSPTLPSLSTPPKLAYLSNSSIRNAFPPSAFPSSFPKDHADSKKNSARSNTGTSSSSHIMERQRQKQRAYVSAYDLDDEPPASPLRERVGLPSPNASRPSSPSDLGAHAEEFSVPRGRTNRDEDNSYSKDYDDDDERSPSPIRFAKRSSNQFSVLEMGYVGAEGVPRWHWTQTPRGLGARVNGESRRVDEHVPVISLPGVNEDGERNHGAVTKTNPSRESPPRIAVSSATPPRVAVTGSTPPRVAVTSATPPRGTVTGSPPPRIAVSGSSPPHRSSPSTPQISVSSPSMPQISVSSPSTPQISVSAASSSSRQPSSRSASALSQESKRILSPSPGQNGLGGQNDGFNAQSGGKISGVLSGMRGNGLSCGGCGGPIIGRIVSAMGHRWHPGCFRCSVCTELLEHVSSYEHEGKPYCHLDYHESFAPRCYHCKTAIVDERFITLDDEALGKRTYHEQHFFCAECGDPFLPPASGTGGLTVTGDGEFDLDDDVGFTVYKGHPYCEACHVRLRMPKCKRCKKSIRDGMRAVEALGGKWCWECFVCEGCEKPFEDPSFFLRDNKPFCEPCFSLILRNDV</sequence>
<feature type="compositionally biased region" description="Low complexity" evidence="7">
    <location>
        <begin position="1250"/>
        <end position="1260"/>
    </location>
</feature>
<dbReference type="InterPro" id="IPR013342">
    <property type="entry name" value="Mandelate_racemase_C"/>
</dbReference>
<dbReference type="InterPro" id="IPR029017">
    <property type="entry name" value="Enolase-like_N"/>
</dbReference>
<dbReference type="OrthoDB" id="14161at2759"/>
<feature type="compositionally biased region" description="Low complexity" evidence="7">
    <location>
        <begin position="1228"/>
        <end position="1238"/>
    </location>
</feature>
<proteinExistence type="predicted"/>
<feature type="compositionally biased region" description="Low complexity" evidence="7">
    <location>
        <begin position="987"/>
        <end position="1003"/>
    </location>
</feature>